<reference evidence="1 2" key="1">
    <citation type="journal article" date="2019" name="Commun. Biol.">
        <title>The bagworm genome reveals a unique fibroin gene that provides high tensile strength.</title>
        <authorList>
            <person name="Kono N."/>
            <person name="Nakamura H."/>
            <person name="Ohtoshi R."/>
            <person name="Tomita M."/>
            <person name="Numata K."/>
            <person name="Arakawa K."/>
        </authorList>
    </citation>
    <scope>NUCLEOTIDE SEQUENCE [LARGE SCALE GENOMIC DNA]</scope>
</reference>
<dbReference type="PANTHER" id="PTHR10760:SF2">
    <property type="entry name" value="LD13476P-RELATED"/>
    <property type="match status" value="1"/>
</dbReference>
<dbReference type="Proteomes" id="UP000299102">
    <property type="component" value="Unassembled WGS sequence"/>
</dbReference>
<dbReference type="GO" id="GO:0005737">
    <property type="term" value="C:cytoplasm"/>
    <property type="evidence" value="ECO:0007669"/>
    <property type="project" value="UniProtKB-ARBA"/>
</dbReference>
<dbReference type="InterPro" id="IPR010448">
    <property type="entry name" value="Torsin"/>
</dbReference>
<evidence type="ECO:0000313" key="1">
    <source>
        <dbReference type="EMBL" id="GBP67344.1"/>
    </source>
</evidence>
<dbReference type="PANTHER" id="PTHR10760">
    <property type="entry name" value="TORSIN"/>
    <property type="match status" value="1"/>
</dbReference>
<protein>
    <submittedName>
        <fullName evidence="1">Torsin-like protein</fullName>
    </submittedName>
</protein>
<dbReference type="STRING" id="151549.A0A4C1XXG2"/>
<organism evidence="1 2">
    <name type="scientific">Eumeta variegata</name>
    <name type="common">Bagworm moth</name>
    <name type="synonym">Eumeta japonica</name>
    <dbReference type="NCBI Taxonomy" id="151549"/>
    <lineage>
        <taxon>Eukaryota</taxon>
        <taxon>Metazoa</taxon>
        <taxon>Ecdysozoa</taxon>
        <taxon>Arthropoda</taxon>
        <taxon>Hexapoda</taxon>
        <taxon>Insecta</taxon>
        <taxon>Pterygota</taxon>
        <taxon>Neoptera</taxon>
        <taxon>Endopterygota</taxon>
        <taxon>Lepidoptera</taxon>
        <taxon>Glossata</taxon>
        <taxon>Ditrysia</taxon>
        <taxon>Tineoidea</taxon>
        <taxon>Psychidae</taxon>
        <taxon>Oiketicinae</taxon>
        <taxon>Eumeta</taxon>
    </lineage>
</organism>
<dbReference type="GO" id="GO:0016887">
    <property type="term" value="F:ATP hydrolysis activity"/>
    <property type="evidence" value="ECO:0007669"/>
    <property type="project" value="InterPro"/>
</dbReference>
<dbReference type="GO" id="GO:0005524">
    <property type="term" value="F:ATP binding"/>
    <property type="evidence" value="ECO:0007669"/>
    <property type="project" value="InterPro"/>
</dbReference>
<accession>A0A4C1XXG2</accession>
<dbReference type="EMBL" id="BGZK01000981">
    <property type="protein sequence ID" value="GBP67344.1"/>
    <property type="molecule type" value="Genomic_DNA"/>
</dbReference>
<proteinExistence type="predicted"/>
<dbReference type="OrthoDB" id="19623at2759"/>
<keyword evidence="2" id="KW-1185">Reference proteome</keyword>
<name>A0A4C1XXG2_EUMVA</name>
<dbReference type="AlphaFoldDB" id="A0A4C1XXG2"/>
<sequence length="77" mass="8481">MQNMVVLSENMTYKAGKEGDVRGVAGGLENSSTIAQHMIDHYIPFLPLEQQHVEKCALAEFKAHGITEVTDVMALVH</sequence>
<gene>
    <name evidence="1" type="primary">ooc-5</name>
    <name evidence="1" type="ORF">EVAR_51415_1</name>
</gene>
<comment type="caution">
    <text evidence="1">The sequence shown here is derived from an EMBL/GenBank/DDBJ whole genome shotgun (WGS) entry which is preliminary data.</text>
</comment>
<evidence type="ECO:0000313" key="2">
    <source>
        <dbReference type="Proteomes" id="UP000299102"/>
    </source>
</evidence>